<name>A0A8D8PCS0_CULPI</name>
<dbReference type="AlphaFoldDB" id="A0A8D8PCS0"/>
<organism evidence="2">
    <name type="scientific">Culex pipiens</name>
    <name type="common">House mosquito</name>
    <dbReference type="NCBI Taxonomy" id="7175"/>
    <lineage>
        <taxon>Eukaryota</taxon>
        <taxon>Metazoa</taxon>
        <taxon>Ecdysozoa</taxon>
        <taxon>Arthropoda</taxon>
        <taxon>Hexapoda</taxon>
        <taxon>Insecta</taxon>
        <taxon>Pterygota</taxon>
        <taxon>Neoptera</taxon>
        <taxon>Endopterygota</taxon>
        <taxon>Diptera</taxon>
        <taxon>Nematocera</taxon>
        <taxon>Culicoidea</taxon>
        <taxon>Culicidae</taxon>
        <taxon>Culicinae</taxon>
        <taxon>Culicini</taxon>
        <taxon>Culex</taxon>
        <taxon>Culex</taxon>
    </lineage>
</organism>
<keyword evidence="1" id="KW-1133">Transmembrane helix</keyword>
<keyword evidence="1" id="KW-0812">Transmembrane</keyword>
<protein>
    <submittedName>
        <fullName evidence="2">(northern house mosquito) hypothetical protein</fullName>
    </submittedName>
</protein>
<dbReference type="EMBL" id="HBUE01229947">
    <property type="protein sequence ID" value="CAG6544274.1"/>
    <property type="molecule type" value="Transcribed_RNA"/>
</dbReference>
<proteinExistence type="predicted"/>
<evidence type="ECO:0000313" key="2">
    <source>
        <dbReference type="EMBL" id="CAG6596408.1"/>
    </source>
</evidence>
<dbReference type="EMBL" id="HBUE01336730">
    <property type="protein sequence ID" value="CAG6596408.1"/>
    <property type="molecule type" value="Transcribed_RNA"/>
</dbReference>
<feature type="transmembrane region" description="Helical" evidence="1">
    <location>
        <begin position="91"/>
        <end position="115"/>
    </location>
</feature>
<evidence type="ECO:0000256" key="1">
    <source>
        <dbReference type="SAM" id="Phobius"/>
    </source>
</evidence>
<sequence length="118" mass="12305">MATRSPASTTTASCTITLVRTIRCTFTTEGSAIAPAVGRRLPGEVARAAEEVNSTDTGNTTAVEEEDPVEVVAVLSVCRVGRLKILIRNTIIFIAAAAAVATLIITLKPIAILVITAR</sequence>
<keyword evidence="1" id="KW-0472">Membrane</keyword>
<accession>A0A8D8PCS0</accession>
<reference evidence="2" key="1">
    <citation type="submission" date="2021-05" db="EMBL/GenBank/DDBJ databases">
        <authorList>
            <person name="Alioto T."/>
            <person name="Alioto T."/>
            <person name="Gomez Garrido J."/>
        </authorList>
    </citation>
    <scope>NUCLEOTIDE SEQUENCE</scope>
</reference>